<evidence type="ECO:0000256" key="6">
    <source>
        <dbReference type="ARBA" id="ARBA00023136"/>
    </source>
</evidence>
<keyword evidence="4 7" id="KW-0812">Transmembrane</keyword>
<organism evidence="9 10">
    <name type="scientific">Roseivivax lentus</name>
    <dbReference type="NCBI Taxonomy" id="633194"/>
    <lineage>
        <taxon>Bacteria</taxon>
        <taxon>Pseudomonadati</taxon>
        <taxon>Pseudomonadota</taxon>
        <taxon>Alphaproteobacteria</taxon>
        <taxon>Rhodobacterales</taxon>
        <taxon>Roseobacteraceae</taxon>
        <taxon>Roseivivax</taxon>
    </lineage>
</organism>
<evidence type="ECO:0000256" key="2">
    <source>
        <dbReference type="ARBA" id="ARBA00022448"/>
    </source>
</evidence>
<name>A0A1N7P7F1_9RHOB</name>
<evidence type="ECO:0000256" key="7">
    <source>
        <dbReference type="RuleBase" id="RU363032"/>
    </source>
</evidence>
<dbReference type="InterPro" id="IPR035906">
    <property type="entry name" value="MetI-like_sf"/>
</dbReference>
<dbReference type="PANTHER" id="PTHR30183">
    <property type="entry name" value="MOLYBDENUM TRANSPORT SYSTEM PERMEASE PROTEIN MODB"/>
    <property type="match status" value="1"/>
</dbReference>
<evidence type="ECO:0000256" key="4">
    <source>
        <dbReference type="ARBA" id="ARBA00022692"/>
    </source>
</evidence>
<dbReference type="STRING" id="633194.SAMN05421759_11353"/>
<keyword evidence="5 7" id="KW-1133">Transmembrane helix</keyword>
<protein>
    <submittedName>
        <fullName evidence="9">Putative thiamine transport system permease protein</fullName>
    </submittedName>
</protein>
<feature type="transmembrane region" description="Helical" evidence="7">
    <location>
        <begin position="77"/>
        <end position="100"/>
    </location>
</feature>
<dbReference type="CDD" id="cd06261">
    <property type="entry name" value="TM_PBP2"/>
    <property type="match status" value="1"/>
</dbReference>
<keyword evidence="2 7" id="KW-0813">Transport</keyword>
<gene>
    <name evidence="9" type="ORF">SAMN05421759_11353</name>
</gene>
<feature type="transmembrane region" description="Helical" evidence="7">
    <location>
        <begin position="403"/>
        <end position="424"/>
    </location>
</feature>
<feature type="transmembrane region" description="Helical" evidence="7">
    <location>
        <begin position="368"/>
        <end position="391"/>
    </location>
</feature>
<feature type="domain" description="ABC transmembrane type-1" evidence="8">
    <location>
        <begin position="372"/>
        <end position="563"/>
    </location>
</feature>
<evidence type="ECO:0000256" key="1">
    <source>
        <dbReference type="ARBA" id="ARBA00004651"/>
    </source>
</evidence>
<comment type="similarity">
    <text evidence="7">Belongs to the binding-protein-dependent transport system permease family.</text>
</comment>
<evidence type="ECO:0000259" key="8">
    <source>
        <dbReference type="PROSITE" id="PS50928"/>
    </source>
</evidence>
<dbReference type="SUPFAM" id="SSF161098">
    <property type="entry name" value="MetI-like"/>
    <property type="match status" value="2"/>
</dbReference>
<feature type="transmembrane region" description="Helical" evidence="7">
    <location>
        <begin position="223"/>
        <end position="243"/>
    </location>
</feature>
<dbReference type="PROSITE" id="PS50928">
    <property type="entry name" value="ABC_TM1"/>
    <property type="match status" value="2"/>
</dbReference>
<accession>A0A1N7P7F1</accession>
<dbReference type="Proteomes" id="UP000186684">
    <property type="component" value="Unassembled WGS sequence"/>
</dbReference>
<dbReference type="Gene3D" id="1.10.3720.10">
    <property type="entry name" value="MetI-like"/>
    <property type="match status" value="2"/>
</dbReference>
<dbReference type="GO" id="GO:0055085">
    <property type="term" value="P:transmembrane transport"/>
    <property type="evidence" value="ECO:0007669"/>
    <property type="project" value="InterPro"/>
</dbReference>
<feature type="transmembrane region" description="Helical" evidence="7">
    <location>
        <begin position="263"/>
        <end position="287"/>
    </location>
</feature>
<evidence type="ECO:0000313" key="9">
    <source>
        <dbReference type="EMBL" id="SIT06542.1"/>
    </source>
</evidence>
<dbReference type="Pfam" id="PF00528">
    <property type="entry name" value="BPD_transp_1"/>
    <property type="match status" value="1"/>
</dbReference>
<comment type="subcellular location">
    <subcellularLocation>
        <location evidence="1 7">Cell membrane</location>
        <topology evidence="1 7">Multi-pass membrane protein</topology>
    </subcellularLocation>
</comment>
<evidence type="ECO:0000313" key="10">
    <source>
        <dbReference type="Proteomes" id="UP000186684"/>
    </source>
</evidence>
<reference evidence="10" key="1">
    <citation type="submission" date="2017-01" db="EMBL/GenBank/DDBJ databases">
        <authorList>
            <person name="Varghese N."/>
            <person name="Submissions S."/>
        </authorList>
    </citation>
    <scope>NUCLEOTIDE SEQUENCE [LARGE SCALE GENOMIC DNA]</scope>
    <source>
        <strain evidence="10">DSM 29430</strain>
    </source>
</reference>
<dbReference type="InterPro" id="IPR000515">
    <property type="entry name" value="MetI-like"/>
</dbReference>
<feature type="domain" description="ABC transmembrane type-1" evidence="8">
    <location>
        <begin position="71"/>
        <end position="286"/>
    </location>
</feature>
<feature type="transmembrane region" description="Helical" evidence="7">
    <location>
        <begin position="493"/>
        <end position="513"/>
    </location>
</feature>
<dbReference type="GO" id="GO:0005886">
    <property type="term" value="C:plasma membrane"/>
    <property type="evidence" value="ECO:0007669"/>
    <property type="project" value="UniProtKB-SubCell"/>
</dbReference>
<feature type="transmembrane region" description="Helical" evidence="7">
    <location>
        <begin position="542"/>
        <end position="568"/>
    </location>
</feature>
<keyword evidence="10" id="KW-1185">Reference proteome</keyword>
<sequence length="576" mass="60370">MPIRALSDGGGPVPRTGLVAAFPPLTLLVMLGPVAAGLAGTLLPAFGYLPAAGLSTLSLDPFRSLLDWPGLGAATRLSVSTGLLATALALAAVTLLFAGWSGTRAFRVLERLLSPLLSVPHAAMAFGLAFLIAPSGWIARALSPWATGWERPPDLLIVHDQLGLAMVAGLVAKEMPFLMLMGLAAMGQADATRRMRVAQAAGYGRVAGWLKSVFPAIYAQIRLPVYVVLAYSMSVVDVALILGPSTPPPLSVQVVRWMADPDLAMRLTASAAAMLQLALVIAALILWRAGEWAVARLGQAWIARGGRGRAADQLLRPLGVVAGAFSALAVLGGIACLAVWSFAGFWGFPDPLPNGFDMRSWARHGPEAWQATGATALIAGIATALALILVIGCLEAEYRRDRALTQAGLWLVYLPLVVPQIAFLPGLQTLFLTFGLTAGTIPVVIAHLVFVLPYIFLSLGDPWRAWEPRTGIVARALGTSPSGVLWRVRLPMLARPILTAAAVGIAVSVGQYLPTLLAGGGRVATLTTEAVALASGGDRRAIGVYGVAQTLVAMVPFAAALLIPALLWRNRRGMHG</sequence>
<feature type="transmembrane region" description="Helical" evidence="7">
    <location>
        <begin position="430"/>
        <end position="457"/>
    </location>
</feature>
<feature type="transmembrane region" description="Helical" evidence="7">
    <location>
        <begin position="162"/>
        <end position="186"/>
    </location>
</feature>
<keyword evidence="6 7" id="KW-0472">Membrane</keyword>
<feature type="transmembrane region" description="Helical" evidence="7">
    <location>
        <begin position="318"/>
        <end position="348"/>
    </location>
</feature>
<evidence type="ECO:0000256" key="3">
    <source>
        <dbReference type="ARBA" id="ARBA00022475"/>
    </source>
</evidence>
<dbReference type="EMBL" id="FTOQ01000013">
    <property type="protein sequence ID" value="SIT06542.1"/>
    <property type="molecule type" value="Genomic_DNA"/>
</dbReference>
<evidence type="ECO:0000256" key="5">
    <source>
        <dbReference type="ARBA" id="ARBA00022989"/>
    </source>
</evidence>
<feature type="transmembrane region" description="Helical" evidence="7">
    <location>
        <begin position="25"/>
        <end position="49"/>
    </location>
</feature>
<dbReference type="AlphaFoldDB" id="A0A1N7P7F1"/>
<proteinExistence type="inferred from homology"/>
<keyword evidence="3" id="KW-1003">Cell membrane</keyword>
<dbReference type="PANTHER" id="PTHR30183:SF6">
    <property type="entry name" value="INNER MEMBRANE ABC TRANSPORTER PERMEASE PROTEIN YNJC"/>
    <property type="match status" value="1"/>
</dbReference>
<feature type="transmembrane region" description="Helical" evidence="7">
    <location>
        <begin position="121"/>
        <end position="142"/>
    </location>
</feature>